<organism evidence="1 2">
    <name type="scientific">Aureibacter tunicatorum</name>
    <dbReference type="NCBI Taxonomy" id="866807"/>
    <lineage>
        <taxon>Bacteria</taxon>
        <taxon>Pseudomonadati</taxon>
        <taxon>Bacteroidota</taxon>
        <taxon>Cytophagia</taxon>
        <taxon>Cytophagales</taxon>
        <taxon>Persicobacteraceae</taxon>
        <taxon>Aureibacter</taxon>
    </lineage>
</organism>
<reference evidence="1" key="1">
    <citation type="submission" date="2023-07" db="EMBL/GenBank/DDBJ databases">
        <title>Genomic Encyclopedia of Type Strains, Phase IV (KMG-IV): sequencing the most valuable type-strain genomes for metagenomic binning, comparative biology and taxonomic classification.</title>
        <authorList>
            <person name="Goeker M."/>
        </authorList>
    </citation>
    <scope>NUCLEOTIDE SEQUENCE</scope>
    <source>
        <strain evidence="1">DSM 26174</strain>
    </source>
</reference>
<evidence type="ECO:0000313" key="2">
    <source>
        <dbReference type="Proteomes" id="UP001185092"/>
    </source>
</evidence>
<evidence type="ECO:0000313" key="1">
    <source>
        <dbReference type="EMBL" id="MDR6239503.1"/>
    </source>
</evidence>
<comment type="caution">
    <text evidence="1">The sequence shown here is derived from an EMBL/GenBank/DDBJ whole genome shotgun (WGS) entry which is preliminary data.</text>
</comment>
<gene>
    <name evidence="1" type="ORF">HNQ88_002540</name>
</gene>
<dbReference type="RefSeq" id="WP_309939170.1">
    <property type="nucleotide sequence ID" value="NZ_AP025305.1"/>
</dbReference>
<proteinExistence type="predicted"/>
<dbReference type="Proteomes" id="UP001185092">
    <property type="component" value="Unassembled WGS sequence"/>
</dbReference>
<sequence length="62" mass="6646">MKKLKKLALKKNVLSELTNEEQGGLRGGGTSRRNCTGFLCCDPSGGEGSYRACHSEKGALCR</sequence>
<protein>
    <submittedName>
        <fullName evidence="1">Uncharacterized protein</fullName>
    </submittedName>
</protein>
<dbReference type="EMBL" id="JAVDQD010000002">
    <property type="protein sequence ID" value="MDR6239503.1"/>
    <property type="molecule type" value="Genomic_DNA"/>
</dbReference>
<accession>A0AAE4BT55</accession>
<name>A0AAE4BT55_9BACT</name>
<keyword evidence="2" id="KW-1185">Reference proteome</keyword>
<dbReference type="AlphaFoldDB" id="A0AAE4BT55"/>